<dbReference type="PANTHER" id="PTHR10902">
    <property type="entry name" value="60S RIBOSOMAL PROTEIN L35A"/>
    <property type="match status" value="1"/>
</dbReference>
<dbReference type="GO" id="GO:0003735">
    <property type="term" value="F:structural constituent of ribosome"/>
    <property type="evidence" value="ECO:0007669"/>
    <property type="project" value="InterPro"/>
</dbReference>
<comment type="similarity">
    <text evidence="1">Belongs to the eukaryotic ribosomal protein eL33 family.</text>
</comment>
<organism evidence="4 5">
    <name type="scientific">Turnera subulata</name>
    <dbReference type="NCBI Taxonomy" id="218843"/>
    <lineage>
        <taxon>Eukaryota</taxon>
        <taxon>Viridiplantae</taxon>
        <taxon>Streptophyta</taxon>
        <taxon>Embryophyta</taxon>
        <taxon>Tracheophyta</taxon>
        <taxon>Spermatophyta</taxon>
        <taxon>Magnoliopsida</taxon>
        <taxon>eudicotyledons</taxon>
        <taxon>Gunneridae</taxon>
        <taxon>Pentapetalae</taxon>
        <taxon>rosids</taxon>
        <taxon>fabids</taxon>
        <taxon>Malpighiales</taxon>
        <taxon>Passifloraceae</taxon>
        <taxon>Turnera</taxon>
    </lineage>
</organism>
<dbReference type="InterPro" id="IPR009000">
    <property type="entry name" value="Transl_B-barrel_sf"/>
</dbReference>
<dbReference type="Proteomes" id="UP001141552">
    <property type="component" value="Unassembled WGS sequence"/>
</dbReference>
<dbReference type="Pfam" id="PF01247">
    <property type="entry name" value="Ribosomal_L35Ae"/>
    <property type="match status" value="1"/>
</dbReference>
<dbReference type="InterPro" id="IPR001780">
    <property type="entry name" value="Ribosomal_eL33"/>
</dbReference>
<dbReference type="GO" id="GO:1990904">
    <property type="term" value="C:ribonucleoprotein complex"/>
    <property type="evidence" value="ECO:0007669"/>
    <property type="project" value="UniProtKB-KW"/>
</dbReference>
<name>A0A9Q0JKI0_9ROSI</name>
<accession>A0A9Q0JKI0</accession>
<sequence>MVYGVELTKAASSLYRFMLWKQFLKANQYPNTSLLQIEGVNTKEEVNWYVRKCLAYVFKASMKRNGTHYRCIWGKVSRPHGNSGVVPAKVLESGCSCTQATYKVCSRCYLSCCFYVVLEPGLCCIKLCFF</sequence>
<dbReference type="OrthoDB" id="504467at2759"/>
<gene>
    <name evidence="4" type="ORF">Tsubulata_000801</name>
</gene>
<evidence type="ECO:0000256" key="2">
    <source>
        <dbReference type="ARBA" id="ARBA00022980"/>
    </source>
</evidence>
<keyword evidence="3" id="KW-0687">Ribonucleoprotein</keyword>
<dbReference type="InterPro" id="IPR038661">
    <property type="entry name" value="Ribosomal_eL33_sf"/>
</dbReference>
<comment type="caution">
    <text evidence="4">The sequence shown here is derived from an EMBL/GenBank/DDBJ whole genome shotgun (WGS) entry which is preliminary data.</text>
</comment>
<dbReference type="EMBL" id="JAKUCV010001525">
    <property type="protein sequence ID" value="KAJ4845986.1"/>
    <property type="molecule type" value="Genomic_DNA"/>
</dbReference>
<evidence type="ECO:0000313" key="4">
    <source>
        <dbReference type="EMBL" id="KAJ4845986.1"/>
    </source>
</evidence>
<evidence type="ECO:0000313" key="5">
    <source>
        <dbReference type="Proteomes" id="UP001141552"/>
    </source>
</evidence>
<protein>
    <submittedName>
        <fullName evidence="4">Uncharacterized protein</fullName>
    </submittedName>
</protein>
<evidence type="ECO:0000256" key="1">
    <source>
        <dbReference type="ARBA" id="ARBA00009269"/>
    </source>
</evidence>
<evidence type="ECO:0000256" key="3">
    <source>
        <dbReference type="ARBA" id="ARBA00023274"/>
    </source>
</evidence>
<reference evidence="4" key="1">
    <citation type="submission" date="2022-02" db="EMBL/GenBank/DDBJ databases">
        <authorList>
            <person name="Henning P.M."/>
            <person name="McCubbin A.G."/>
            <person name="Shore J.S."/>
        </authorList>
    </citation>
    <scope>NUCLEOTIDE SEQUENCE</scope>
    <source>
        <strain evidence="4">F60SS</strain>
        <tissue evidence="4">Leaves</tissue>
    </source>
</reference>
<keyword evidence="5" id="KW-1185">Reference proteome</keyword>
<keyword evidence="2" id="KW-0689">Ribosomal protein</keyword>
<dbReference type="Gene3D" id="2.40.10.190">
    <property type="entry name" value="translation elongation factor selb, chain A, domain 4"/>
    <property type="match status" value="1"/>
</dbReference>
<dbReference type="GO" id="GO:0005840">
    <property type="term" value="C:ribosome"/>
    <property type="evidence" value="ECO:0007669"/>
    <property type="project" value="UniProtKB-KW"/>
</dbReference>
<dbReference type="AlphaFoldDB" id="A0A9Q0JKI0"/>
<dbReference type="GO" id="GO:0006412">
    <property type="term" value="P:translation"/>
    <property type="evidence" value="ECO:0007669"/>
    <property type="project" value="InterPro"/>
</dbReference>
<proteinExistence type="inferred from homology"/>
<reference evidence="4" key="2">
    <citation type="journal article" date="2023" name="Plants (Basel)">
        <title>Annotation of the Turnera subulata (Passifloraceae) Draft Genome Reveals the S-Locus Evolved after the Divergence of Turneroideae from Passifloroideae in a Stepwise Manner.</title>
        <authorList>
            <person name="Henning P.M."/>
            <person name="Roalson E.H."/>
            <person name="Mir W."/>
            <person name="McCubbin A.G."/>
            <person name="Shore J.S."/>
        </authorList>
    </citation>
    <scope>NUCLEOTIDE SEQUENCE</scope>
    <source>
        <strain evidence="4">F60SS</strain>
    </source>
</reference>
<dbReference type="SUPFAM" id="SSF50447">
    <property type="entry name" value="Translation proteins"/>
    <property type="match status" value="1"/>
</dbReference>